<feature type="short sequence motif" description="LxCxE motif" evidence="3">
    <location>
        <begin position="168"/>
        <end position="172"/>
    </location>
</feature>
<evidence type="ECO:0000313" key="4">
    <source>
        <dbReference type="EMBL" id="KAL0320997.1"/>
    </source>
</evidence>
<sequence>MGGLMNGWLTLPTFENLNQDSAIRRFCPARMEQEQGGEWGDSMLVDEDVEIWPHLVDETPQLAPSEVEEIVKTFFDIECYEKDNAEKCLEEEGNDIFDKVQEDGLEDLSMVDDDLCCGLDAAMLIEEGCDEMERCGSTDDLGSFVPNNAEDMIPVGVDQGLQLVHLLLACAEAVGCRDTQLADSILTQIWPCVNTWADSLQRVSHCFAMGLKSRLSLLQNVNSNGFFTSRLATDVSLITREEMIEAFNLLHQTTPYISFGLMAANDAISQAAAGKDFLHIIDLGMEHNLQWPCLVRTLASRTDGPPRTIRITGITGHRDTSELENSMKGLSEEAISLGINLEFQFLAEQVSPLSLTCEKLDLRQEEALFVNSIMHLHKHVKESRGSLKTILQSVKKLNPALLTVVEQDANHNGPFFLGRFLESLHYYSAIFDSLDASLPRNSPQRIKIEKFHFAEEIRNVVAYEGSDRVERHERADQWRRQIGRAGFQVVGLKCLKQAKMMVSGYGVDGYSVGSEKGCLQLGWKGRPIMIASAWQVHNVPSS</sequence>
<keyword evidence="2" id="KW-0804">Transcription</keyword>
<organism evidence="4">
    <name type="scientific">Sesamum radiatum</name>
    <name type="common">Black benniseed</name>
    <dbReference type="NCBI Taxonomy" id="300843"/>
    <lineage>
        <taxon>Eukaryota</taxon>
        <taxon>Viridiplantae</taxon>
        <taxon>Streptophyta</taxon>
        <taxon>Embryophyta</taxon>
        <taxon>Tracheophyta</taxon>
        <taxon>Spermatophyta</taxon>
        <taxon>Magnoliopsida</taxon>
        <taxon>eudicotyledons</taxon>
        <taxon>Gunneridae</taxon>
        <taxon>Pentapetalae</taxon>
        <taxon>asterids</taxon>
        <taxon>lamiids</taxon>
        <taxon>Lamiales</taxon>
        <taxon>Pedaliaceae</taxon>
        <taxon>Sesamum</taxon>
    </lineage>
</organism>
<keyword evidence="1" id="KW-0805">Transcription regulation</keyword>
<comment type="caution">
    <text evidence="4">The sequence shown here is derived from an EMBL/GenBank/DDBJ whole genome shotgun (WGS) entry which is preliminary data.</text>
</comment>
<dbReference type="EMBL" id="JACGWJ010000024">
    <property type="protein sequence ID" value="KAL0320997.1"/>
    <property type="molecule type" value="Genomic_DNA"/>
</dbReference>
<evidence type="ECO:0000256" key="3">
    <source>
        <dbReference type="PROSITE-ProRule" id="PRU01191"/>
    </source>
</evidence>
<evidence type="ECO:0000256" key="1">
    <source>
        <dbReference type="ARBA" id="ARBA00023015"/>
    </source>
</evidence>
<comment type="similarity">
    <text evidence="3">Belongs to the GRAS family.</text>
</comment>
<dbReference type="PROSITE" id="PS50985">
    <property type="entry name" value="GRAS"/>
    <property type="match status" value="1"/>
</dbReference>
<feature type="region of interest" description="PFYRE" evidence="3">
    <location>
        <begin position="368"/>
        <end position="459"/>
    </location>
</feature>
<evidence type="ECO:0000256" key="2">
    <source>
        <dbReference type="ARBA" id="ARBA00023163"/>
    </source>
</evidence>
<dbReference type="PANTHER" id="PTHR31636">
    <property type="entry name" value="OSJNBA0084A10.13 PROTEIN-RELATED"/>
    <property type="match status" value="1"/>
</dbReference>
<reference evidence="4" key="2">
    <citation type="journal article" date="2024" name="Plant">
        <title>Genomic evolution and insights into agronomic trait innovations of Sesamum species.</title>
        <authorList>
            <person name="Miao H."/>
            <person name="Wang L."/>
            <person name="Qu L."/>
            <person name="Liu H."/>
            <person name="Sun Y."/>
            <person name="Le M."/>
            <person name="Wang Q."/>
            <person name="Wei S."/>
            <person name="Zheng Y."/>
            <person name="Lin W."/>
            <person name="Duan Y."/>
            <person name="Cao H."/>
            <person name="Xiong S."/>
            <person name="Wang X."/>
            <person name="Wei L."/>
            <person name="Li C."/>
            <person name="Ma Q."/>
            <person name="Ju M."/>
            <person name="Zhao R."/>
            <person name="Li G."/>
            <person name="Mu C."/>
            <person name="Tian Q."/>
            <person name="Mei H."/>
            <person name="Zhang T."/>
            <person name="Gao T."/>
            <person name="Zhang H."/>
        </authorList>
    </citation>
    <scope>NUCLEOTIDE SEQUENCE</scope>
    <source>
        <strain evidence="4">G02</strain>
    </source>
</reference>
<feature type="short sequence motif" description="VHIID" evidence="3">
    <location>
        <begin position="278"/>
        <end position="282"/>
    </location>
</feature>
<reference evidence="4" key="1">
    <citation type="submission" date="2020-06" db="EMBL/GenBank/DDBJ databases">
        <authorList>
            <person name="Li T."/>
            <person name="Hu X."/>
            <person name="Zhang T."/>
            <person name="Song X."/>
            <person name="Zhang H."/>
            <person name="Dai N."/>
            <person name="Sheng W."/>
            <person name="Hou X."/>
            <person name="Wei L."/>
        </authorList>
    </citation>
    <scope>NUCLEOTIDE SEQUENCE</scope>
    <source>
        <strain evidence="4">G02</strain>
        <tissue evidence="4">Leaf</tissue>
    </source>
</reference>
<protein>
    <submittedName>
        <fullName evidence="4">GRAS family protein RAM1</fullName>
    </submittedName>
</protein>
<gene>
    <name evidence="4" type="ORF">Sradi_5361200</name>
</gene>
<accession>A0AAW2LRS1</accession>
<dbReference type="InterPro" id="IPR005202">
    <property type="entry name" value="TF_GRAS"/>
</dbReference>
<comment type="caution">
    <text evidence="3">Lacks conserved residue(s) required for the propagation of feature annotation.</text>
</comment>
<name>A0AAW2LRS1_SESRA</name>
<feature type="region of interest" description="SAW" evidence="3">
    <location>
        <begin position="462"/>
        <end position="535"/>
    </location>
</feature>
<dbReference type="AlphaFoldDB" id="A0AAW2LRS1"/>
<dbReference type="Pfam" id="PF03514">
    <property type="entry name" value="GRAS"/>
    <property type="match status" value="1"/>
</dbReference>
<proteinExistence type="inferred from homology"/>